<dbReference type="Pfam" id="PF03653">
    <property type="entry name" value="UPF0093"/>
    <property type="match status" value="1"/>
</dbReference>
<evidence type="ECO:0000256" key="6">
    <source>
        <dbReference type="ARBA" id="ARBA00022617"/>
    </source>
</evidence>
<evidence type="ECO:0000256" key="11">
    <source>
        <dbReference type="ARBA" id="ARBA00023004"/>
    </source>
</evidence>
<feature type="transmembrane region" description="Helical" evidence="14">
    <location>
        <begin position="44"/>
        <end position="65"/>
    </location>
</feature>
<feature type="transmembrane region" description="Helical" evidence="14">
    <location>
        <begin position="113"/>
        <end position="134"/>
    </location>
</feature>
<evidence type="ECO:0000256" key="2">
    <source>
        <dbReference type="ARBA" id="ARBA00005073"/>
    </source>
</evidence>
<gene>
    <name evidence="16" type="ORF">J2Z17_003304</name>
</gene>
<keyword evidence="10 14" id="KW-0560">Oxidoreductase</keyword>
<keyword evidence="8 14" id="KW-0479">Metal-binding</keyword>
<keyword evidence="12 14" id="KW-0472">Membrane</keyword>
<dbReference type="EC" id="1.3.99.-" evidence="14 15"/>
<dbReference type="PANTHER" id="PTHR40255">
    <property type="entry name" value="UPF0093 MEMBRANE PROTEIN SLR1790"/>
    <property type="match status" value="1"/>
</dbReference>
<evidence type="ECO:0000313" key="16">
    <source>
        <dbReference type="EMBL" id="MBP1851852.1"/>
    </source>
</evidence>
<reference evidence="16 17" key="1">
    <citation type="submission" date="2021-03" db="EMBL/GenBank/DDBJ databases">
        <title>Genomic Encyclopedia of Type Strains, Phase IV (KMG-IV): sequencing the most valuable type-strain genomes for metagenomic binning, comparative biology and taxonomic classification.</title>
        <authorList>
            <person name="Goeker M."/>
        </authorList>
    </citation>
    <scope>NUCLEOTIDE SEQUENCE [LARGE SCALE GENOMIC DNA]</scope>
    <source>
        <strain evidence="16 17">DSM 21600</strain>
    </source>
</reference>
<dbReference type="HAMAP" id="MF_02239">
    <property type="entry name" value="HemJ"/>
    <property type="match status" value="1"/>
</dbReference>
<comment type="catalytic activity">
    <reaction evidence="13 14 15">
        <text>protoporphyrinogen IX + 3 A = protoporphyrin IX + 3 AH2</text>
        <dbReference type="Rhea" id="RHEA:62000"/>
        <dbReference type="ChEBI" id="CHEBI:13193"/>
        <dbReference type="ChEBI" id="CHEBI:17499"/>
        <dbReference type="ChEBI" id="CHEBI:57306"/>
        <dbReference type="ChEBI" id="CHEBI:57307"/>
    </reaction>
</comment>
<keyword evidence="11 14" id="KW-0408">Iron</keyword>
<proteinExistence type="inferred from homology"/>
<evidence type="ECO:0000256" key="7">
    <source>
        <dbReference type="ARBA" id="ARBA00022692"/>
    </source>
</evidence>
<protein>
    <recommendedName>
        <fullName evidence="4 14">Protoporphyrinogen IX oxidase</fullName>
        <shortName evidence="14">PPO</shortName>
        <ecNumber evidence="14 15">1.3.99.-</ecNumber>
    </recommendedName>
</protein>
<comment type="caution">
    <text evidence="16">The sequence shown here is derived from an EMBL/GenBank/DDBJ whole genome shotgun (WGS) entry which is preliminary data.</text>
</comment>
<feature type="transmembrane region" description="Helical" evidence="14">
    <location>
        <begin position="86"/>
        <end position="107"/>
    </location>
</feature>
<feature type="transmembrane region" description="Helical" evidence="14">
    <location>
        <begin position="12"/>
        <end position="32"/>
    </location>
</feature>
<feature type="transmembrane region" description="Helical" evidence="14">
    <location>
        <begin position="155"/>
        <end position="173"/>
    </location>
</feature>
<comment type="subcellular location">
    <subcellularLocation>
        <location evidence="1 14">Cell membrane</location>
        <topology evidence="1 14">Multi-pass membrane protein</topology>
    </subcellularLocation>
</comment>
<evidence type="ECO:0000256" key="13">
    <source>
        <dbReference type="ARBA" id="ARBA00048390"/>
    </source>
</evidence>
<keyword evidence="6 14" id="KW-0349">Heme</keyword>
<evidence type="ECO:0000256" key="1">
    <source>
        <dbReference type="ARBA" id="ARBA00004651"/>
    </source>
</evidence>
<keyword evidence="9 14" id="KW-1133">Transmembrane helix</keyword>
<keyword evidence="5 14" id="KW-1003">Cell membrane</keyword>
<name>A0ABS4E1P7_9HYPH</name>
<feature type="binding site" description="axial binding residue" evidence="14">
    <location>
        <position position="45"/>
    </location>
    <ligand>
        <name>heme</name>
        <dbReference type="ChEBI" id="CHEBI:30413"/>
    </ligand>
    <ligandPart>
        <name>Fe</name>
        <dbReference type="ChEBI" id="CHEBI:18248"/>
    </ligandPart>
</feature>
<sequence>MAEGKAPGSKAGLRAAIALAVFLLIVAGLVFADESSRYLWVKSLHLIAVISWMAGMFYLPRLFLYHLDSKPDSDQARTFAIMERRLYRIIMNPAMTVAWICGLYLAWEGFGFSGGWLHLKILLALGMTATHIYFGRAVGAFEKGLYIGTGRFWRIANEVPTILMIVIVVLVVVKPF</sequence>
<keyword evidence="7 14" id="KW-0812">Transmembrane</keyword>
<dbReference type="Proteomes" id="UP000759443">
    <property type="component" value="Unassembled WGS sequence"/>
</dbReference>
<evidence type="ECO:0000256" key="5">
    <source>
        <dbReference type="ARBA" id="ARBA00022475"/>
    </source>
</evidence>
<evidence type="ECO:0000256" key="8">
    <source>
        <dbReference type="ARBA" id="ARBA00022723"/>
    </source>
</evidence>
<comment type="function">
    <text evidence="14 15">Catalyzes the oxidation of protoporphyrinogen IX to protoporphyrin IX.</text>
</comment>
<dbReference type="PIRSF" id="PIRSF004638">
    <property type="entry name" value="UCP004638"/>
    <property type="match status" value="1"/>
</dbReference>
<evidence type="ECO:0000256" key="3">
    <source>
        <dbReference type="ARBA" id="ARBA00006501"/>
    </source>
</evidence>
<comment type="subunit">
    <text evidence="14">Homodimer.</text>
</comment>
<evidence type="ECO:0000256" key="10">
    <source>
        <dbReference type="ARBA" id="ARBA00023002"/>
    </source>
</evidence>
<dbReference type="PANTHER" id="PTHR40255:SF1">
    <property type="entry name" value="PROTOPORPHYRINOGEN IX OXIDASE"/>
    <property type="match status" value="1"/>
</dbReference>
<feature type="binding site" description="axial binding residue" evidence="14">
    <location>
        <position position="120"/>
    </location>
    <ligand>
        <name>heme</name>
        <dbReference type="ChEBI" id="CHEBI:30413"/>
    </ligand>
    <ligandPart>
        <name>Fe</name>
        <dbReference type="ChEBI" id="CHEBI:18248"/>
    </ligandPart>
</feature>
<dbReference type="InterPro" id="IPR005265">
    <property type="entry name" value="HemJ-like"/>
</dbReference>
<comment type="pathway">
    <text evidence="2 14 15">Porphyrin-containing compound metabolism; protoporphyrin-IX biosynthesis; protoporphyrin-IX from protoporphyrinogen-IX: step 1/1.</text>
</comment>
<comment type="cofactor">
    <cofactor evidence="14 15">
        <name>heme b</name>
        <dbReference type="ChEBI" id="CHEBI:60344"/>
    </cofactor>
    <text evidence="14 15">Binds 1 heme b (iron(II)-protoporphyrin IX) group per subunit.</text>
</comment>
<accession>A0ABS4E1P7</accession>
<evidence type="ECO:0000256" key="4">
    <source>
        <dbReference type="ARBA" id="ARBA00017504"/>
    </source>
</evidence>
<dbReference type="RefSeq" id="WP_209946704.1">
    <property type="nucleotide sequence ID" value="NZ_JAGGJU010000009.1"/>
</dbReference>
<evidence type="ECO:0000313" key="17">
    <source>
        <dbReference type="Proteomes" id="UP000759443"/>
    </source>
</evidence>
<dbReference type="EMBL" id="JAGGJU010000009">
    <property type="protein sequence ID" value="MBP1851852.1"/>
    <property type="molecule type" value="Genomic_DNA"/>
</dbReference>
<evidence type="ECO:0000256" key="14">
    <source>
        <dbReference type="HAMAP-Rule" id="MF_02239"/>
    </source>
</evidence>
<comment type="similarity">
    <text evidence="3 14 15">Belongs to the HemJ family.</text>
</comment>
<evidence type="ECO:0000256" key="15">
    <source>
        <dbReference type="PIRNR" id="PIRNR004638"/>
    </source>
</evidence>
<dbReference type="NCBIfam" id="TIGR00701">
    <property type="entry name" value="protoporphyrinogen oxidase HemJ"/>
    <property type="match status" value="1"/>
</dbReference>
<keyword evidence="17" id="KW-1185">Reference proteome</keyword>
<organism evidence="16 17">
    <name type="scientific">Rhizobium halophytocola</name>
    <dbReference type="NCBI Taxonomy" id="735519"/>
    <lineage>
        <taxon>Bacteria</taxon>
        <taxon>Pseudomonadati</taxon>
        <taxon>Pseudomonadota</taxon>
        <taxon>Alphaproteobacteria</taxon>
        <taxon>Hyphomicrobiales</taxon>
        <taxon>Rhizobiaceae</taxon>
        <taxon>Rhizobium/Agrobacterium group</taxon>
        <taxon>Rhizobium</taxon>
    </lineage>
</organism>
<evidence type="ECO:0000256" key="9">
    <source>
        <dbReference type="ARBA" id="ARBA00022989"/>
    </source>
</evidence>
<evidence type="ECO:0000256" key="12">
    <source>
        <dbReference type="ARBA" id="ARBA00023136"/>
    </source>
</evidence>